<evidence type="ECO:0000313" key="1">
    <source>
        <dbReference type="EMBL" id="KAK7067930.1"/>
    </source>
</evidence>
<gene>
    <name evidence="1" type="ORF">SK128_015830</name>
</gene>
<dbReference type="EMBL" id="JAXCGZ010017578">
    <property type="protein sequence ID" value="KAK7067930.1"/>
    <property type="molecule type" value="Genomic_DNA"/>
</dbReference>
<comment type="caution">
    <text evidence="1">The sequence shown here is derived from an EMBL/GenBank/DDBJ whole genome shotgun (WGS) entry which is preliminary data.</text>
</comment>
<feature type="non-terminal residue" evidence="1">
    <location>
        <position position="1"/>
    </location>
</feature>
<protein>
    <submittedName>
        <fullName evidence="1">Uncharacterized protein</fullName>
    </submittedName>
</protein>
<name>A0AAN9A0N1_HALRR</name>
<keyword evidence="2" id="KW-1185">Reference proteome</keyword>
<sequence length="147" mass="16307">RSYVPGMRSGYSLRTNVTYEILQSEKQIQTLSCPKVAEPDVEYFCNISVKASTTDVITATFSDPLTSYNFQGLVNYNHYLGDPPPRDNLGNSAVPGASASDFIYKFHYPVTEEGTTSYFEVYLEKDETVTFGVVIHPVEASIIAIAE</sequence>
<evidence type="ECO:0000313" key="2">
    <source>
        <dbReference type="Proteomes" id="UP001381693"/>
    </source>
</evidence>
<reference evidence="1 2" key="1">
    <citation type="submission" date="2023-11" db="EMBL/GenBank/DDBJ databases">
        <title>Halocaridina rubra genome assembly.</title>
        <authorList>
            <person name="Smith C."/>
        </authorList>
    </citation>
    <scope>NUCLEOTIDE SEQUENCE [LARGE SCALE GENOMIC DNA]</scope>
    <source>
        <strain evidence="1">EP-1</strain>
        <tissue evidence="1">Whole</tissue>
    </source>
</reference>
<dbReference type="Proteomes" id="UP001381693">
    <property type="component" value="Unassembled WGS sequence"/>
</dbReference>
<proteinExistence type="predicted"/>
<organism evidence="1 2">
    <name type="scientific">Halocaridina rubra</name>
    <name type="common">Hawaiian red shrimp</name>
    <dbReference type="NCBI Taxonomy" id="373956"/>
    <lineage>
        <taxon>Eukaryota</taxon>
        <taxon>Metazoa</taxon>
        <taxon>Ecdysozoa</taxon>
        <taxon>Arthropoda</taxon>
        <taxon>Crustacea</taxon>
        <taxon>Multicrustacea</taxon>
        <taxon>Malacostraca</taxon>
        <taxon>Eumalacostraca</taxon>
        <taxon>Eucarida</taxon>
        <taxon>Decapoda</taxon>
        <taxon>Pleocyemata</taxon>
        <taxon>Caridea</taxon>
        <taxon>Atyoidea</taxon>
        <taxon>Atyidae</taxon>
        <taxon>Halocaridina</taxon>
    </lineage>
</organism>
<accession>A0AAN9A0N1</accession>
<dbReference type="AlphaFoldDB" id="A0AAN9A0N1"/>